<evidence type="ECO:0000313" key="2">
    <source>
        <dbReference type="Proteomes" id="UP000663444"/>
    </source>
</evidence>
<organism evidence="1 2">
    <name type="scientific">Azospira restricta</name>
    <dbReference type="NCBI Taxonomy" id="404405"/>
    <lineage>
        <taxon>Bacteria</taxon>
        <taxon>Pseudomonadati</taxon>
        <taxon>Pseudomonadota</taxon>
        <taxon>Betaproteobacteria</taxon>
        <taxon>Rhodocyclales</taxon>
        <taxon>Rhodocyclaceae</taxon>
        <taxon>Azospira</taxon>
    </lineage>
</organism>
<dbReference type="Proteomes" id="UP000663444">
    <property type="component" value="Chromosome"/>
</dbReference>
<evidence type="ECO:0000313" key="1">
    <source>
        <dbReference type="EMBL" id="QRJ63559.1"/>
    </source>
</evidence>
<dbReference type="PANTHER" id="PTHR35841:SF1">
    <property type="entry name" value="PHOSPHONATES-BINDING PERIPLASMIC PROTEIN"/>
    <property type="match status" value="1"/>
</dbReference>
<dbReference type="SUPFAM" id="SSF53850">
    <property type="entry name" value="Periplasmic binding protein-like II"/>
    <property type="match status" value="1"/>
</dbReference>
<accession>A0A974PYL5</accession>
<name>A0A974PYL5_9RHOO</name>
<dbReference type="RefSeq" id="WP_203387087.1">
    <property type="nucleotide sequence ID" value="NZ_CP064781.1"/>
</dbReference>
<sequence length="303" mass="32429">MSHALERAPGAAGWPAFVAGLCFACRRCAAAVLLLLAALAPLPAAAEAYSFGVLPQRSALLTAQYWNPILDHVGRKAGVTLALRVARTGVESSEAAERGEYDFIYSNHIFQPKVAAAGYRVILRTRDEAITGQIVTLAESPVRALQDLAGKEVGFPSRSAFVGYALAYDQLLRQQVAVVPVFGANQEGIMAQLKAGRIVAAGVNGVVMKAYAERERIGYRILWESQPYFNLPVAAHPRVPQAVVAAVAGAFTGLHEDAEGARLLAAAAAVVGQLPPLGFRAATPADYRNYVEFYRNTLIQELK</sequence>
<dbReference type="Pfam" id="PF12974">
    <property type="entry name" value="Phosphonate-bd"/>
    <property type="match status" value="1"/>
</dbReference>
<proteinExistence type="predicted"/>
<protein>
    <submittedName>
        <fullName evidence="1">PhnD/SsuA/transferrin family substrate-binding protein</fullName>
    </submittedName>
</protein>
<reference evidence="1" key="1">
    <citation type="submission" date="2020-11" db="EMBL/GenBank/DDBJ databases">
        <title>Azospira restricta DSM 18626 genome sequence.</title>
        <authorList>
            <person name="Moe W.M."/>
        </authorList>
    </citation>
    <scope>NUCLEOTIDE SEQUENCE</scope>
    <source>
        <strain evidence="1">DSM 18626</strain>
    </source>
</reference>
<dbReference type="EMBL" id="CP064781">
    <property type="protein sequence ID" value="QRJ63559.1"/>
    <property type="molecule type" value="Genomic_DNA"/>
</dbReference>
<dbReference type="AlphaFoldDB" id="A0A974PYL5"/>
<dbReference type="KEGG" id="ares:IWH25_17750"/>
<dbReference type="Gene3D" id="3.40.190.10">
    <property type="entry name" value="Periplasmic binding protein-like II"/>
    <property type="match status" value="2"/>
</dbReference>
<keyword evidence="2" id="KW-1185">Reference proteome</keyword>
<gene>
    <name evidence="1" type="ORF">IWH25_17750</name>
</gene>
<dbReference type="PANTHER" id="PTHR35841">
    <property type="entry name" value="PHOSPHONATES-BINDING PERIPLASMIC PROTEIN"/>
    <property type="match status" value="1"/>
</dbReference>